<accession>A0AAN9B1M9</accession>
<dbReference type="Pfam" id="PF20413">
    <property type="entry name" value="BLTP1_N"/>
    <property type="match status" value="1"/>
</dbReference>
<keyword evidence="5" id="KW-1185">Reference proteome</keyword>
<gene>
    <name evidence="4" type="ORF">V1264_004238</name>
</gene>
<keyword evidence="2" id="KW-0472">Membrane</keyword>
<reference evidence="4 5" key="1">
    <citation type="submission" date="2024-02" db="EMBL/GenBank/DDBJ databases">
        <title>Chromosome-scale genome assembly of the rough periwinkle Littorina saxatilis.</title>
        <authorList>
            <person name="De Jode A."/>
            <person name="Faria R."/>
            <person name="Formenti G."/>
            <person name="Sims Y."/>
            <person name="Smith T.P."/>
            <person name="Tracey A."/>
            <person name="Wood J.M.D."/>
            <person name="Zagrodzka Z.B."/>
            <person name="Johannesson K."/>
            <person name="Butlin R.K."/>
            <person name="Leder E.H."/>
        </authorList>
    </citation>
    <scope>NUCLEOTIDE SEQUENCE [LARGE SCALE GENOMIC DNA]</scope>
    <source>
        <strain evidence="4">Snail1</strain>
        <tissue evidence="4">Muscle</tissue>
    </source>
</reference>
<evidence type="ECO:0000256" key="1">
    <source>
        <dbReference type="SAM" id="MobiDB-lite"/>
    </source>
</evidence>
<dbReference type="InterPro" id="IPR033616">
    <property type="entry name" value="BLTP1"/>
</dbReference>
<feature type="transmembrane region" description="Helical" evidence="2">
    <location>
        <begin position="23"/>
        <end position="42"/>
    </location>
</feature>
<dbReference type="Proteomes" id="UP001374579">
    <property type="component" value="Unassembled WGS sequence"/>
</dbReference>
<evidence type="ECO:0000313" key="4">
    <source>
        <dbReference type="EMBL" id="KAK7097228.1"/>
    </source>
</evidence>
<feature type="region of interest" description="Disordered" evidence="1">
    <location>
        <begin position="669"/>
        <end position="691"/>
    </location>
</feature>
<keyword evidence="2" id="KW-0812">Transmembrane</keyword>
<dbReference type="PANTHER" id="PTHR31640">
    <property type="entry name" value="TRANSMEMBRANE PROTEIN KIAA1109"/>
    <property type="match status" value="1"/>
</dbReference>
<evidence type="ECO:0000313" key="5">
    <source>
        <dbReference type="Proteomes" id="UP001374579"/>
    </source>
</evidence>
<keyword evidence="2" id="KW-1133">Transmembrane helix</keyword>
<evidence type="ECO:0000259" key="3">
    <source>
        <dbReference type="Pfam" id="PF20413"/>
    </source>
</evidence>
<feature type="domain" description="Bridge-like lipid transfer protein family member 1 N-terminal" evidence="3">
    <location>
        <begin position="20"/>
        <end position="1072"/>
    </location>
</feature>
<proteinExistence type="predicted"/>
<evidence type="ECO:0000256" key="2">
    <source>
        <dbReference type="SAM" id="Phobius"/>
    </source>
</evidence>
<name>A0AAN9B1M9_9CAEN</name>
<dbReference type="AlphaFoldDB" id="A0AAN9B1M9"/>
<dbReference type="PANTHER" id="PTHR31640:SF1">
    <property type="entry name" value="BRIDGE-LIKE LIPID TRANSFER PROTEIN FAMILY MEMBER 1"/>
    <property type="match status" value="1"/>
</dbReference>
<dbReference type="GO" id="GO:0048488">
    <property type="term" value="P:synaptic vesicle endocytosis"/>
    <property type="evidence" value="ECO:0007669"/>
    <property type="project" value="TreeGrafter"/>
</dbReference>
<protein>
    <recommendedName>
        <fullName evidence="3">Bridge-like lipid transfer protein family member 1 N-terminal domain-containing protein</fullName>
    </recommendedName>
</protein>
<dbReference type="EMBL" id="JBAMIC010000013">
    <property type="protein sequence ID" value="KAK7097228.1"/>
    <property type="molecule type" value="Genomic_DNA"/>
</dbReference>
<comment type="caution">
    <text evidence="4">The sequence shown here is derived from an EMBL/GenBank/DDBJ whole genome shotgun (WGS) entry which is preliminary data.</text>
</comment>
<dbReference type="GO" id="GO:0098793">
    <property type="term" value="C:presynapse"/>
    <property type="evidence" value="ECO:0007669"/>
    <property type="project" value="GOC"/>
</dbReference>
<feature type="region of interest" description="Disordered" evidence="1">
    <location>
        <begin position="1233"/>
        <end position="1260"/>
    </location>
</feature>
<organism evidence="4 5">
    <name type="scientific">Littorina saxatilis</name>
    <dbReference type="NCBI Taxonomy" id="31220"/>
    <lineage>
        <taxon>Eukaryota</taxon>
        <taxon>Metazoa</taxon>
        <taxon>Spiralia</taxon>
        <taxon>Lophotrochozoa</taxon>
        <taxon>Mollusca</taxon>
        <taxon>Gastropoda</taxon>
        <taxon>Caenogastropoda</taxon>
        <taxon>Littorinimorpha</taxon>
        <taxon>Littorinoidea</taxon>
        <taxon>Littorinidae</taxon>
        <taxon>Littorina</taxon>
    </lineage>
</organism>
<sequence length="1260" mass="142662">MPDSNNNQSLITKWEAELPESTIYWMLIAILCAQAWTIYLTYYNSRVVGLILTAILNKFVKYGHIKLGSFSFSVLSGKVMFRDVHLITEDFSVRIQIGWIIFRWWRPYVYKDLTEDLSHSETRLSVFLDGFEFHVYNRSETYATLEKMFGLDPNIIPEQPEEQPDKKARIKVPESSTFHWRDLIPMIKMDINSGHVVFGNYLVPHSMLIKFEKADVMYTTKPASTLSDLFMHVVKCEMENLRVMFVPSPKYNGPLDEPPRTMGEGFVVLQSNKVDIYFYMDEPGLVPHEPECLQMADGEVLVRRTYPCSGVDIKCGKNTDLSYGPWADRQREHLWKMFFPADYQNMVPTPEAEPGEKRQNKSLELKLTINANSTIDILFTKSLITQAVHMNAGKGSYIEAVIPWTVEETGYVSKVKGQLMLVDGTTSMTFRSLIECETFEFDITACYPLVWNEHQEWKVDFTACKAMVYIIFAHKDFFKDLADDWSTKTVPDIYSFVPYTWTVNLIVKQFELITLANEYNWMDTSSHYQENTQIGFCGELFDLCVTMPYTDFLPPTLPINIVIKGETVDCCLYLPENNTLRHVIMAISENMKIVDRDGTEMDKPFGQSRDRQWRKLTQRSNGWVDCWHTSYVSLAVTYLYHPLPTLQSLHDHYLAVDGVTTPELEESLLSPLRPDTPGTSKGEVTAENFDPSEWEPDHISVELEVAPSVLCLYGSLLRNLLHVKENYLGEDQRVADFADSRIGMEDNEGFVHINTPGEVTELDNFDPRQYRAYAVTVSLTLHDIQAHLVKNCNKDDPPCPSVHVERLCFEMDKKYANTKLQLLLSPCVVIARDNLPREGDQEHLREGHLALSGLQVRGHAMFSHEGLSLESETLEYAWLIEAVIGTISGKLSTPQLQNLAEFIQTFVMLVDNPENKLIRTVPFTLCQHMLPQKQCQILQDVHPCPSSEDIKYRMVRLSVDCVNVFLVESGSALNLNVRPVRIANCNLHGSNTREGITGQVEHVSLKQYINCAQSRVDTKHTETWLDSGGFALGPITFEAAMALPSPLLHQVQDDFLRLHDKRSKRLWFLWPQQQGHAGSGNCGCLGGCEFFGSNKKGATFFKLRKYRESSQVAIPQVCSAGHDPGFGQSLLHEGKLVFEVGQIGLRVSPTKVSPTQFSFTRGYMSDLASPDGTEDVLVKSPVGSMTEGAVSGSAPVLPTPVKKTEDMTLLRGSLSPHGVRPLSSHSDSLAFQTSTPVSALTSDQRQETLSLKEQSSLQDR</sequence>
<dbReference type="InterPro" id="IPR047104">
    <property type="entry name" value="BLTP1_N"/>
</dbReference>